<protein>
    <recommendedName>
        <fullName evidence="2">DUF4136 domain-containing protein</fullName>
    </recommendedName>
</protein>
<dbReference type="AlphaFoldDB" id="X1BN65"/>
<proteinExistence type="predicted"/>
<dbReference type="EMBL" id="BART01026478">
    <property type="protein sequence ID" value="GAG97384.1"/>
    <property type="molecule type" value="Genomic_DNA"/>
</dbReference>
<evidence type="ECO:0008006" key="2">
    <source>
        <dbReference type="Google" id="ProtNLM"/>
    </source>
</evidence>
<sequence length="84" mass="9632">MLTKLILMKNGVISFFVSIALLLLNACSGIKVVSDVDPAIDWSQFSTYQYYGWEEESDKILTRFDKERIENAFGSEFTKRGLDK</sequence>
<feature type="non-terminal residue" evidence="1">
    <location>
        <position position="84"/>
    </location>
</feature>
<dbReference type="Gene3D" id="3.30.160.670">
    <property type="match status" value="1"/>
</dbReference>
<organism evidence="1">
    <name type="scientific">marine sediment metagenome</name>
    <dbReference type="NCBI Taxonomy" id="412755"/>
    <lineage>
        <taxon>unclassified sequences</taxon>
        <taxon>metagenomes</taxon>
        <taxon>ecological metagenomes</taxon>
    </lineage>
</organism>
<name>X1BN65_9ZZZZ</name>
<evidence type="ECO:0000313" key="1">
    <source>
        <dbReference type="EMBL" id="GAG97384.1"/>
    </source>
</evidence>
<reference evidence="1" key="1">
    <citation type="journal article" date="2014" name="Front. Microbiol.">
        <title>High frequency of phylogenetically diverse reductive dehalogenase-homologous genes in deep subseafloor sedimentary metagenomes.</title>
        <authorList>
            <person name="Kawai M."/>
            <person name="Futagami T."/>
            <person name="Toyoda A."/>
            <person name="Takaki Y."/>
            <person name="Nishi S."/>
            <person name="Hori S."/>
            <person name="Arai W."/>
            <person name="Tsubouchi T."/>
            <person name="Morono Y."/>
            <person name="Uchiyama I."/>
            <person name="Ito T."/>
            <person name="Fujiyama A."/>
            <person name="Inagaki F."/>
            <person name="Takami H."/>
        </authorList>
    </citation>
    <scope>NUCLEOTIDE SEQUENCE</scope>
    <source>
        <strain evidence="1">Expedition CK06-06</strain>
    </source>
</reference>
<gene>
    <name evidence="1" type="ORF">S01H4_47218</name>
</gene>
<accession>X1BN65</accession>
<comment type="caution">
    <text evidence="1">The sequence shown here is derived from an EMBL/GenBank/DDBJ whole genome shotgun (WGS) entry which is preliminary data.</text>
</comment>